<dbReference type="InterPro" id="IPR050879">
    <property type="entry name" value="Acyltransferase_3"/>
</dbReference>
<dbReference type="PANTHER" id="PTHR23028:SF53">
    <property type="entry name" value="ACYL_TRANSF_3 DOMAIN-CONTAINING PROTEIN"/>
    <property type="match status" value="1"/>
</dbReference>
<comment type="caution">
    <text evidence="4">The sequence shown here is derived from an EMBL/GenBank/DDBJ whole genome shotgun (WGS) entry which is preliminary data.</text>
</comment>
<gene>
    <name evidence="4" type="ORF">EV656_101152</name>
</gene>
<keyword evidence="1" id="KW-1133">Transmembrane helix</keyword>
<feature type="domain" description="SGNH" evidence="3">
    <location>
        <begin position="418"/>
        <end position="654"/>
    </location>
</feature>
<evidence type="ECO:0000259" key="2">
    <source>
        <dbReference type="Pfam" id="PF01757"/>
    </source>
</evidence>
<keyword evidence="5" id="KW-1185">Reference proteome</keyword>
<sequence>MTGYRPEIDGLRAFAVLPVILFHAGFAGFSGGFVGVDVFFVISGYLITSILLREHEAGSFSIWRFWERRARRILPALYLVMAVTVPLAWMLMLPDQYQAYARSLIAVSVFASNILFWQESGYFAAASEEKPLLHTWSLAVEEQYYIFFPLAMLLLWRFGRRAVFFGIALVLLVSLGLSQYAASASPAANFFLLPTRAWELMAGALCALWLSRRRARGSDLLAGLGLVLILAAVVLYDETTPFPSLYGLAPVGGTALIVLFAWPGGRVAQLLAWRPIVAVGLVSYSAYLWHQPLFAFARIGLPAPPPGWVMLGLSALSLGLAALSWRFVEQPFRNRHGLFRGKRLALALVPAVALMVAAGAQGELTEGRRASWLASAPPAQAQMYRLYETARAGGADLIRDPNLRCVIQITSAVSAQARLERCYRQHGPGLLVVGDSHSRMVMPALQRLTGRPFVVTLAQGGCRPFTGRSDCHYPAQLPALIAERPEMFSHIVYHNAAQALLDDGTPLSGERTMFERYGPEEPMPPFRPDAGRTAAVRAFLDRLVVPGGPQVIWLGPQIGHYLPIRTLIRRGCTARWHLRPGQADSFVALDRAIAQAMAAPAQIAGGPNPAYLPLIPLMHFDPGSDIVSCDALYWIDGHHWSQAGISRFGPRLAPLAEMLQETENGAARDD</sequence>
<feature type="transmembrane region" description="Helical" evidence="1">
    <location>
        <begin position="20"/>
        <end position="52"/>
    </location>
</feature>
<dbReference type="Pfam" id="PF01757">
    <property type="entry name" value="Acyl_transf_3"/>
    <property type="match status" value="1"/>
</dbReference>
<dbReference type="Proteomes" id="UP000295733">
    <property type="component" value="Unassembled WGS sequence"/>
</dbReference>
<dbReference type="RefSeq" id="WP_132598467.1">
    <property type="nucleotide sequence ID" value="NZ_NRRP01000001.1"/>
</dbReference>
<feature type="transmembrane region" description="Helical" evidence="1">
    <location>
        <begin position="242"/>
        <end position="262"/>
    </location>
</feature>
<feature type="transmembrane region" description="Helical" evidence="1">
    <location>
        <begin position="271"/>
        <end position="289"/>
    </location>
</feature>
<dbReference type="OrthoDB" id="9796461at2"/>
<evidence type="ECO:0000256" key="1">
    <source>
        <dbReference type="SAM" id="Phobius"/>
    </source>
</evidence>
<feature type="transmembrane region" description="Helical" evidence="1">
    <location>
        <begin position="217"/>
        <end position="236"/>
    </location>
</feature>
<protein>
    <submittedName>
        <fullName evidence="4">Peptidoglycan/LPS O-acetylase OafA/YrhL</fullName>
    </submittedName>
</protein>
<feature type="transmembrane region" description="Helical" evidence="1">
    <location>
        <begin position="309"/>
        <end position="328"/>
    </location>
</feature>
<dbReference type="GO" id="GO:0016020">
    <property type="term" value="C:membrane"/>
    <property type="evidence" value="ECO:0007669"/>
    <property type="project" value="TreeGrafter"/>
</dbReference>
<feature type="transmembrane region" description="Helical" evidence="1">
    <location>
        <begin position="73"/>
        <end position="93"/>
    </location>
</feature>
<reference evidence="4 5" key="1">
    <citation type="submission" date="2019-03" db="EMBL/GenBank/DDBJ databases">
        <title>Genomic Encyclopedia of Type Strains, Phase IV (KMG-IV): sequencing the most valuable type-strain genomes for metagenomic binning, comparative biology and taxonomic classification.</title>
        <authorList>
            <person name="Goeker M."/>
        </authorList>
    </citation>
    <scope>NUCLEOTIDE SEQUENCE [LARGE SCALE GENOMIC DNA]</scope>
    <source>
        <strain evidence="4 5">DSM 2781</strain>
    </source>
</reference>
<feature type="transmembrane region" description="Helical" evidence="1">
    <location>
        <begin position="188"/>
        <end position="210"/>
    </location>
</feature>
<feature type="transmembrane region" description="Helical" evidence="1">
    <location>
        <begin position="99"/>
        <end position="117"/>
    </location>
</feature>
<feature type="transmembrane region" description="Helical" evidence="1">
    <location>
        <begin position="162"/>
        <end position="182"/>
    </location>
</feature>
<proteinExistence type="predicted"/>
<dbReference type="InterPro" id="IPR002656">
    <property type="entry name" value="Acyl_transf_3_dom"/>
</dbReference>
<name>A0A4R2NY96_RHOAD</name>
<dbReference type="GO" id="GO:0016747">
    <property type="term" value="F:acyltransferase activity, transferring groups other than amino-acyl groups"/>
    <property type="evidence" value="ECO:0007669"/>
    <property type="project" value="InterPro"/>
</dbReference>
<accession>A0A4R2NY96</accession>
<feature type="domain" description="Acyltransferase 3" evidence="2">
    <location>
        <begin position="6"/>
        <end position="324"/>
    </location>
</feature>
<dbReference type="InterPro" id="IPR043968">
    <property type="entry name" value="SGNH"/>
</dbReference>
<feature type="transmembrane region" description="Helical" evidence="1">
    <location>
        <begin position="344"/>
        <end position="362"/>
    </location>
</feature>
<dbReference type="AlphaFoldDB" id="A0A4R2NY96"/>
<evidence type="ECO:0000259" key="3">
    <source>
        <dbReference type="Pfam" id="PF19040"/>
    </source>
</evidence>
<dbReference type="EMBL" id="SLXL01000001">
    <property type="protein sequence ID" value="TCP27249.1"/>
    <property type="molecule type" value="Genomic_DNA"/>
</dbReference>
<dbReference type="PANTHER" id="PTHR23028">
    <property type="entry name" value="ACETYLTRANSFERASE"/>
    <property type="match status" value="1"/>
</dbReference>
<keyword evidence="1" id="KW-0472">Membrane</keyword>
<evidence type="ECO:0000313" key="5">
    <source>
        <dbReference type="Proteomes" id="UP000295733"/>
    </source>
</evidence>
<dbReference type="Pfam" id="PF19040">
    <property type="entry name" value="SGNH"/>
    <property type="match status" value="1"/>
</dbReference>
<organism evidence="4 5">
    <name type="scientific">Rhodovulum adriaticum</name>
    <name type="common">Rhodopseudomonas adriatica</name>
    <dbReference type="NCBI Taxonomy" id="35804"/>
    <lineage>
        <taxon>Bacteria</taxon>
        <taxon>Pseudomonadati</taxon>
        <taxon>Pseudomonadota</taxon>
        <taxon>Alphaproteobacteria</taxon>
        <taxon>Rhodobacterales</taxon>
        <taxon>Paracoccaceae</taxon>
        <taxon>Rhodovulum</taxon>
    </lineage>
</organism>
<evidence type="ECO:0000313" key="4">
    <source>
        <dbReference type="EMBL" id="TCP27249.1"/>
    </source>
</evidence>
<dbReference type="GO" id="GO:0009103">
    <property type="term" value="P:lipopolysaccharide biosynthetic process"/>
    <property type="evidence" value="ECO:0007669"/>
    <property type="project" value="TreeGrafter"/>
</dbReference>
<keyword evidence="1" id="KW-0812">Transmembrane</keyword>